<dbReference type="AlphaFoldDB" id="A0A1A9VB69"/>
<dbReference type="VEuPathDB" id="VectorBase:GAUT031650"/>
<organism evidence="1 2">
    <name type="scientific">Glossina austeni</name>
    <name type="common">Savannah tsetse fly</name>
    <dbReference type="NCBI Taxonomy" id="7395"/>
    <lineage>
        <taxon>Eukaryota</taxon>
        <taxon>Metazoa</taxon>
        <taxon>Ecdysozoa</taxon>
        <taxon>Arthropoda</taxon>
        <taxon>Hexapoda</taxon>
        <taxon>Insecta</taxon>
        <taxon>Pterygota</taxon>
        <taxon>Neoptera</taxon>
        <taxon>Endopterygota</taxon>
        <taxon>Diptera</taxon>
        <taxon>Brachycera</taxon>
        <taxon>Muscomorpha</taxon>
        <taxon>Hippoboscoidea</taxon>
        <taxon>Glossinidae</taxon>
        <taxon>Glossina</taxon>
    </lineage>
</organism>
<keyword evidence="2" id="KW-1185">Reference proteome</keyword>
<evidence type="ECO:0000313" key="2">
    <source>
        <dbReference type="Proteomes" id="UP000078200"/>
    </source>
</evidence>
<reference evidence="1" key="1">
    <citation type="submission" date="2020-05" db="UniProtKB">
        <authorList>
            <consortium name="EnsemblMetazoa"/>
        </authorList>
    </citation>
    <scope>IDENTIFICATION</scope>
    <source>
        <strain evidence="1">TTRI</strain>
    </source>
</reference>
<sequence>MFVAIYVMASNCWWGTAVCGGVIPNPYYAYIVFYCYTRRSEFLQFKAFNQVDDTVLLAMAFSDGGGGGGGGGLFHGFNINQKFAAIIPSYYKRDVGKVYALID</sequence>
<dbReference type="EnsemblMetazoa" id="GAUT031650-RA">
    <property type="protein sequence ID" value="GAUT031650-PA"/>
    <property type="gene ID" value="GAUT031650"/>
</dbReference>
<evidence type="ECO:0000313" key="1">
    <source>
        <dbReference type="EnsemblMetazoa" id="GAUT031650-PA"/>
    </source>
</evidence>
<accession>A0A1A9VB69</accession>
<name>A0A1A9VB69_GLOAU</name>
<proteinExistence type="predicted"/>
<dbReference type="Proteomes" id="UP000078200">
    <property type="component" value="Unassembled WGS sequence"/>
</dbReference>
<protein>
    <submittedName>
        <fullName evidence="1">Uncharacterized protein</fullName>
    </submittedName>
</protein>